<evidence type="ECO:0000256" key="2">
    <source>
        <dbReference type="ARBA" id="ARBA00012400"/>
    </source>
</evidence>
<evidence type="ECO:0000256" key="6">
    <source>
        <dbReference type="ARBA" id="ARBA00047561"/>
    </source>
</evidence>
<feature type="domain" description="Siroheme biosynthesis protein Met8 C-terminal" evidence="8">
    <location>
        <begin position="148"/>
        <end position="199"/>
    </location>
</feature>
<keyword evidence="4" id="KW-0520">NAD</keyword>
<protein>
    <recommendedName>
        <fullName evidence="2">precorrin-2 dehydrogenase</fullName>
        <ecNumber evidence="2">1.3.1.76</ecNumber>
    </recommendedName>
</protein>
<accession>A0A1E4TGN5</accession>
<dbReference type="GO" id="GO:0043115">
    <property type="term" value="F:precorrin-2 dehydrogenase activity"/>
    <property type="evidence" value="ECO:0007669"/>
    <property type="project" value="UniProtKB-EC"/>
</dbReference>
<feature type="compositionally biased region" description="Polar residues" evidence="7">
    <location>
        <begin position="208"/>
        <end position="219"/>
    </location>
</feature>
<dbReference type="InterPro" id="IPR028281">
    <property type="entry name" value="Sirohaem_synthase_central"/>
</dbReference>
<dbReference type="InterPro" id="IPR006367">
    <property type="entry name" value="Sirohaem_synthase_N"/>
</dbReference>
<dbReference type="EMBL" id="KV453842">
    <property type="protein sequence ID" value="ODV90910.1"/>
    <property type="molecule type" value="Genomic_DNA"/>
</dbReference>
<gene>
    <name evidence="10" type="ORF">CANCADRAFT_44538</name>
</gene>
<evidence type="ECO:0000256" key="1">
    <source>
        <dbReference type="ARBA" id="ARBA00005010"/>
    </source>
</evidence>
<dbReference type="PANTHER" id="PTHR35330:SF1">
    <property type="entry name" value="SIROHEME BIOSYNTHESIS PROTEIN MET8"/>
    <property type="match status" value="1"/>
</dbReference>
<keyword evidence="11" id="KW-1185">Reference proteome</keyword>
<evidence type="ECO:0000313" key="10">
    <source>
        <dbReference type="EMBL" id="ODV90910.1"/>
    </source>
</evidence>
<dbReference type="Pfam" id="PF14824">
    <property type="entry name" value="Sirohm_synth_M"/>
    <property type="match status" value="1"/>
</dbReference>
<evidence type="ECO:0000259" key="8">
    <source>
        <dbReference type="Pfam" id="PF14823"/>
    </source>
</evidence>
<reference evidence="11" key="1">
    <citation type="submission" date="2016-02" db="EMBL/GenBank/DDBJ databases">
        <title>Comparative genomics of biotechnologically important yeasts.</title>
        <authorList>
            <consortium name="DOE Joint Genome Institute"/>
            <person name="Riley R."/>
            <person name="Haridas S."/>
            <person name="Wolfe K.H."/>
            <person name="Lopes M.R."/>
            <person name="Hittinger C.T."/>
            <person name="Goker M."/>
            <person name="Salamov A."/>
            <person name="Wisecaver J."/>
            <person name="Long T.M."/>
            <person name="Aerts A.L."/>
            <person name="Barry K."/>
            <person name="Choi C."/>
            <person name="Clum A."/>
            <person name="Coughlan A.Y."/>
            <person name="Deshpande S."/>
            <person name="Douglass A.P."/>
            <person name="Hanson S.J."/>
            <person name="Klenk H.-P."/>
            <person name="Labutti K."/>
            <person name="Lapidus A."/>
            <person name="Lindquist E."/>
            <person name="Lipzen A."/>
            <person name="Meier-Kolthoff J.P."/>
            <person name="Ohm R.A."/>
            <person name="Otillar R.P."/>
            <person name="Pangilinan J."/>
            <person name="Peng Y."/>
            <person name="Rokas A."/>
            <person name="Rosa C.A."/>
            <person name="Scheuner C."/>
            <person name="Sibirny A.A."/>
            <person name="Slot J.C."/>
            <person name="Stielow J.B."/>
            <person name="Sun H."/>
            <person name="Kurtzman C.P."/>
            <person name="Blackwell M."/>
            <person name="Jeffries T.W."/>
            <person name="Grigoriev I.V."/>
        </authorList>
    </citation>
    <scope>NUCLEOTIDE SEQUENCE [LARGE SCALE GENOMIC DNA]</scope>
    <source>
        <strain evidence="11">NRRL Y-17796</strain>
    </source>
</reference>
<comment type="pathway">
    <text evidence="1">Porphyrin-containing compound metabolism; siroheme biosynthesis; sirohydrochlorin from precorrin-2: step 1/1.</text>
</comment>
<dbReference type="EC" id="1.3.1.76" evidence="2"/>
<dbReference type="Pfam" id="PF13241">
    <property type="entry name" value="NAD_binding_7"/>
    <property type="match status" value="1"/>
</dbReference>
<proteinExistence type="predicted"/>
<dbReference type="InterPro" id="IPR036291">
    <property type="entry name" value="NAD(P)-bd_dom_sf"/>
</dbReference>
<name>A0A1E4TGN5_9ASCO</name>
<evidence type="ECO:0000256" key="4">
    <source>
        <dbReference type="ARBA" id="ARBA00023027"/>
    </source>
</evidence>
<dbReference type="GO" id="GO:0019354">
    <property type="term" value="P:siroheme biosynthetic process"/>
    <property type="evidence" value="ECO:0007669"/>
    <property type="project" value="UniProtKB-UniPathway"/>
</dbReference>
<dbReference type="SUPFAM" id="SSF51735">
    <property type="entry name" value="NAD(P)-binding Rossmann-fold domains"/>
    <property type="match status" value="1"/>
</dbReference>
<dbReference type="NCBIfam" id="TIGR01470">
    <property type="entry name" value="cysG_Nterm"/>
    <property type="match status" value="1"/>
</dbReference>
<evidence type="ECO:0000259" key="9">
    <source>
        <dbReference type="Pfam" id="PF14824"/>
    </source>
</evidence>
<dbReference type="AlphaFoldDB" id="A0A1E4TGN5"/>
<dbReference type="GO" id="GO:0004325">
    <property type="term" value="F:ferrochelatase activity"/>
    <property type="evidence" value="ECO:0007669"/>
    <property type="project" value="InterPro"/>
</dbReference>
<sequence>MTKSLLIAWQTANKLALVIGGGSVAYSRVRKLLDAEARVRVVSPTLEKELSDLETEIEYVARKFVDSDLDDEISMVLVAIDDHQESSRIYKLCKERGVPVNVADVPEECDFYFGANYDDGPLQVLVSTNGESPGMASYLGKYIASHLPPHVRETIEMFGEMRRRLRSRFPGPEHSKFRMRLMKKLTQEYRESDPSTVDIDGVLDKYTTESLNEQHPTRP</sequence>
<feature type="domain" description="Siroheme synthase central" evidence="9">
    <location>
        <begin position="119"/>
        <end position="139"/>
    </location>
</feature>
<feature type="region of interest" description="Disordered" evidence="7">
    <location>
        <begin position="188"/>
        <end position="219"/>
    </location>
</feature>
<dbReference type="Proteomes" id="UP000095023">
    <property type="component" value="Unassembled WGS sequence"/>
</dbReference>
<evidence type="ECO:0000256" key="3">
    <source>
        <dbReference type="ARBA" id="ARBA00023002"/>
    </source>
</evidence>
<evidence type="ECO:0000313" key="11">
    <source>
        <dbReference type="Proteomes" id="UP000095023"/>
    </source>
</evidence>
<dbReference type="PANTHER" id="PTHR35330">
    <property type="entry name" value="SIROHEME BIOSYNTHESIS PROTEIN MET8"/>
    <property type="match status" value="1"/>
</dbReference>
<evidence type="ECO:0000256" key="5">
    <source>
        <dbReference type="ARBA" id="ARBA00023244"/>
    </source>
</evidence>
<dbReference type="UniPathway" id="UPA00262">
    <property type="reaction ID" value="UER00222"/>
</dbReference>
<keyword evidence="3" id="KW-0560">Oxidoreductase</keyword>
<comment type="catalytic activity">
    <reaction evidence="6">
        <text>precorrin-2 + NAD(+) = sirohydrochlorin + NADH + 2 H(+)</text>
        <dbReference type="Rhea" id="RHEA:15613"/>
        <dbReference type="ChEBI" id="CHEBI:15378"/>
        <dbReference type="ChEBI" id="CHEBI:57540"/>
        <dbReference type="ChEBI" id="CHEBI:57945"/>
        <dbReference type="ChEBI" id="CHEBI:58351"/>
        <dbReference type="ChEBI" id="CHEBI:58827"/>
        <dbReference type="EC" id="1.3.1.76"/>
    </reaction>
</comment>
<dbReference type="Pfam" id="PF14823">
    <property type="entry name" value="Sirohm_synth_C"/>
    <property type="match status" value="1"/>
</dbReference>
<dbReference type="SUPFAM" id="SSF75615">
    <property type="entry name" value="Siroheme synthase middle domains-like"/>
    <property type="match status" value="1"/>
</dbReference>
<dbReference type="Gene3D" id="3.40.50.720">
    <property type="entry name" value="NAD(P)-binding Rossmann-like Domain"/>
    <property type="match status" value="1"/>
</dbReference>
<organism evidence="10 11">
    <name type="scientific">Tortispora caseinolytica NRRL Y-17796</name>
    <dbReference type="NCBI Taxonomy" id="767744"/>
    <lineage>
        <taxon>Eukaryota</taxon>
        <taxon>Fungi</taxon>
        <taxon>Dikarya</taxon>
        <taxon>Ascomycota</taxon>
        <taxon>Saccharomycotina</taxon>
        <taxon>Trigonopsidomycetes</taxon>
        <taxon>Trigonopsidales</taxon>
        <taxon>Trigonopsidaceae</taxon>
        <taxon>Tortispora</taxon>
    </lineage>
</organism>
<evidence type="ECO:0000256" key="7">
    <source>
        <dbReference type="SAM" id="MobiDB-lite"/>
    </source>
</evidence>
<dbReference type="OrthoDB" id="1721126at2759"/>
<keyword evidence="5" id="KW-0627">Porphyrin biosynthesis</keyword>
<dbReference type="InterPro" id="IPR028161">
    <property type="entry name" value="Met8-like"/>
</dbReference>
<dbReference type="InterPro" id="IPR028162">
    <property type="entry name" value="Met8_C"/>
</dbReference>
<dbReference type="Gene3D" id="1.10.3280.10">
    <property type="entry name" value="Siroheme synthase, domain 3"/>
    <property type="match status" value="1"/>
</dbReference>